<reference evidence="2 3" key="1">
    <citation type="submission" date="2020-01" db="EMBL/GenBank/DDBJ databases">
        <title>Insect and environment-associated Actinomycetes.</title>
        <authorList>
            <person name="Currrie C."/>
            <person name="Chevrette M."/>
            <person name="Carlson C."/>
            <person name="Stubbendieck R."/>
            <person name="Wendt-Pienkowski E."/>
        </authorList>
    </citation>
    <scope>NUCLEOTIDE SEQUENCE [LARGE SCALE GENOMIC DNA]</scope>
    <source>
        <strain evidence="2 3">SID11342</strain>
    </source>
</reference>
<sequence length="380" mass="39593">MGTPTTDLGTARRKEPVSTIMEAQARKKRPIRGAAIASVVVVALAAVASSYLWWNTNLLGADSFCGDRMESGEVEAVLGSTGRVSEVRADGDPRRPAFSCTVERTSRFVGGGDQRVTVRTHTEEGAFPFTTHVWKNPASRSYFTGGVTGAVSEDFGGYVVLPGSCRDKVHGPQDDGVLTVVEAEVERGTVDAAGLARLLTRSARQVAERAGCGSESLSADPALAAPSAPRATDAQNVCGVPGFVLPKEALVTSRAEPGQEQVNDASPGTWACDLHLAGSAKAVVSFSATSDRNLVEAATEAWGGSATLPDDKGRAGVDEAVLHCADGDVHFATKENTDYHGALRAAGIRGLASVEVTKATFQNFLDATAAAHSCPRVTIP</sequence>
<comment type="caution">
    <text evidence="2">The sequence shown here is derived from an EMBL/GenBank/DDBJ whole genome shotgun (WGS) entry which is preliminary data.</text>
</comment>
<evidence type="ECO:0000256" key="1">
    <source>
        <dbReference type="SAM" id="Phobius"/>
    </source>
</evidence>
<feature type="transmembrane region" description="Helical" evidence="1">
    <location>
        <begin position="34"/>
        <end position="54"/>
    </location>
</feature>
<keyword evidence="1" id="KW-0472">Membrane</keyword>
<name>A0A6N9U3J1_STRHA</name>
<protein>
    <submittedName>
        <fullName evidence="2">Uncharacterized protein</fullName>
    </submittedName>
</protein>
<proteinExistence type="predicted"/>
<keyword evidence="1" id="KW-1133">Transmembrane helix</keyword>
<dbReference type="Proteomes" id="UP000471293">
    <property type="component" value="Unassembled WGS sequence"/>
</dbReference>
<dbReference type="RefSeq" id="WP_164345636.1">
    <property type="nucleotide sequence ID" value="NZ_JAAGLQ010000340.1"/>
</dbReference>
<accession>A0A6N9U3J1</accession>
<organism evidence="2 3">
    <name type="scientific">Streptomyces halstedii</name>
    <dbReference type="NCBI Taxonomy" id="1944"/>
    <lineage>
        <taxon>Bacteria</taxon>
        <taxon>Bacillati</taxon>
        <taxon>Actinomycetota</taxon>
        <taxon>Actinomycetes</taxon>
        <taxon>Kitasatosporales</taxon>
        <taxon>Streptomycetaceae</taxon>
        <taxon>Streptomyces</taxon>
    </lineage>
</organism>
<dbReference type="AlphaFoldDB" id="A0A6N9U3J1"/>
<gene>
    <name evidence="2" type="ORF">G3I29_16765</name>
</gene>
<dbReference type="EMBL" id="JAAGLQ010000340">
    <property type="protein sequence ID" value="NEA17132.1"/>
    <property type="molecule type" value="Genomic_DNA"/>
</dbReference>
<keyword evidence="1" id="KW-0812">Transmembrane</keyword>
<evidence type="ECO:0000313" key="3">
    <source>
        <dbReference type="Proteomes" id="UP000471293"/>
    </source>
</evidence>
<evidence type="ECO:0000313" key="2">
    <source>
        <dbReference type="EMBL" id="NEA17132.1"/>
    </source>
</evidence>